<keyword evidence="2" id="KW-0041">Annexin</keyword>
<dbReference type="OrthoDB" id="37886at2759"/>
<proteinExistence type="predicted"/>
<dbReference type="GO" id="GO:0009409">
    <property type="term" value="P:response to cold"/>
    <property type="evidence" value="ECO:0007669"/>
    <property type="project" value="TreeGrafter"/>
</dbReference>
<protein>
    <recommendedName>
        <fullName evidence="5">Annexin</fullName>
    </recommendedName>
</protein>
<dbReference type="Proteomes" id="UP000657918">
    <property type="component" value="Unassembled WGS sequence"/>
</dbReference>
<dbReference type="GO" id="GO:0009651">
    <property type="term" value="P:response to salt stress"/>
    <property type="evidence" value="ECO:0007669"/>
    <property type="project" value="TreeGrafter"/>
</dbReference>
<dbReference type="PRINTS" id="PR00196">
    <property type="entry name" value="ANNEXIN"/>
</dbReference>
<dbReference type="InterPro" id="IPR001464">
    <property type="entry name" value="Annexin"/>
</dbReference>
<dbReference type="AlphaFoldDB" id="A0A835JM75"/>
<dbReference type="GO" id="GO:0001786">
    <property type="term" value="F:phosphatidylserine binding"/>
    <property type="evidence" value="ECO:0007669"/>
    <property type="project" value="TreeGrafter"/>
</dbReference>
<evidence type="ECO:0000256" key="2">
    <source>
        <dbReference type="ARBA" id="ARBA00023216"/>
    </source>
</evidence>
<dbReference type="InterPro" id="IPR037104">
    <property type="entry name" value="Annexin_sf"/>
</dbReference>
<dbReference type="GO" id="GO:0009408">
    <property type="term" value="P:response to heat"/>
    <property type="evidence" value="ECO:0007669"/>
    <property type="project" value="TreeGrafter"/>
</dbReference>
<dbReference type="GO" id="GO:0005737">
    <property type="term" value="C:cytoplasm"/>
    <property type="evidence" value="ECO:0007669"/>
    <property type="project" value="TreeGrafter"/>
</dbReference>
<dbReference type="SUPFAM" id="SSF47874">
    <property type="entry name" value="Annexin"/>
    <property type="match status" value="1"/>
</dbReference>
<name>A0A835JM75_9ROSI</name>
<dbReference type="GO" id="GO:0005509">
    <property type="term" value="F:calcium ion binding"/>
    <property type="evidence" value="ECO:0007669"/>
    <property type="project" value="InterPro"/>
</dbReference>
<dbReference type="GO" id="GO:0009414">
    <property type="term" value="P:response to water deprivation"/>
    <property type="evidence" value="ECO:0007669"/>
    <property type="project" value="TreeGrafter"/>
</dbReference>
<dbReference type="GO" id="GO:0005544">
    <property type="term" value="F:calcium-dependent phospholipid binding"/>
    <property type="evidence" value="ECO:0007669"/>
    <property type="project" value="InterPro"/>
</dbReference>
<evidence type="ECO:0000256" key="1">
    <source>
        <dbReference type="ARBA" id="ARBA00022737"/>
    </source>
</evidence>
<keyword evidence="1" id="KW-0677">Repeat</keyword>
<keyword evidence="4" id="KW-1185">Reference proteome</keyword>
<dbReference type="GO" id="GO:0005886">
    <property type="term" value="C:plasma membrane"/>
    <property type="evidence" value="ECO:0007669"/>
    <property type="project" value="TreeGrafter"/>
</dbReference>
<dbReference type="PANTHER" id="PTHR10502">
    <property type="entry name" value="ANNEXIN"/>
    <property type="match status" value="1"/>
</dbReference>
<comment type="caution">
    <text evidence="3">The sequence shown here is derived from an EMBL/GenBank/DDBJ whole genome shotgun (WGS) entry which is preliminary data.</text>
</comment>
<dbReference type="PROSITE" id="PS51897">
    <property type="entry name" value="ANNEXIN_2"/>
    <property type="match status" value="1"/>
</dbReference>
<accession>A0A835JM75</accession>
<dbReference type="EMBL" id="JADGMS010000010">
    <property type="protein sequence ID" value="KAF9673817.1"/>
    <property type="molecule type" value="Genomic_DNA"/>
</dbReference>
<sequence length="92" mass="10128">MQRLSVVVGKKLNLSTSGLIGIALQMFCKAMKGLGTDDISLIRILVTRSEIDAQKIKEEYLKKYKRPLAEVVHSGQIDILCGIVSSTTYVDS</sequence>
<dbReference type="Gene3D" id="1.10.220.10">
    <property type="entry name" value="Annexin"/>
    <property type="match status" value="1"/>
</dbReference>
<dbReference type="InterPro" id="IPR018502">
    <property type="entry name" value="Annexin_repeat"/>
</dbReference>
<dbReference type="Pfam" id="PF00191">
    <property type="entry name" value="Annexin"/>
    <property type="match status" value="1"/>
</dbReference>
<evidence type="ECO:0008006" key="5">
    <source>
        <dbReference type="Google" id="ProtNLM"/>
    </source>
</evidence>
<dbReference type="PANTHER" id="PTHR10502:SF216">
    <property type="entry name" value="ANNEXIN"/>
    <property type="match status" value="1"/>
</dbReference>
<organism evidence="3 4">
    <name type="scientific">Salix dunnii</name>
    <dbReference type="NCBI Taxonomy" id="1413687"/>
    <lineage>
        <taxon>Eukaryota</taxon>
        <taxon>Viridiplantae</taxon>
        <taxon>Streptophyta</taxon>
        <taxon>Embryophyta</taxon>
        <taxon>Tracheophyta</taxon>
        <taxon>Spermatophyta</taxon>
        <taxon>Magnoliopsida</taxon>
        <taxon>eudicotyledons</taxon>
        <taxon>Gunneridae</taxon>
        <taxon>Pentapetalae</taxon>
        <taxon>rosids</taxon>
        <taxon>fabids</taxon>
        <taxon>Malpighiales</taxon>
        <taxon>Salicaceae</taxon>
        <taxon>Saliceae</taxon>
        <taxon>Salix</taxon>
    </lineage>
</organism>
<evidence type="ECO:0000313" key="3">
    <source>
        <dbReference type="EMBL" id="KAF9673817.1"/>
    </source>
</evidence>
<evidence type="ECO:0000313" key="4">
    <source>
        <dbReference type="Proteomes" id="UP000657918"/>
    </source>
</evidence>
<gene>
    <name evidence="3" type="ORF">SADUNF_Sadunf10G0063400</name>
</gene>
<reference evidence="3 4" key="1">
    <citation type="submission" date="2020-10" db="EMBL/GenBank/DDBJ databases">
        <title>Plant Genome Project.</title>
        <authorList>
            <person name="Zhang R.-G."/>
        </authorList>
    </citation>
    <scope>NUCLEOTIDE SEQUENCE [LARGE SCALE GENOMIC DNA]</scope>
    <source>
        <strain evidence="3">FAFU-HL-1</strain>
        <tissue evidence="3">Leaf</tissue>
    </source>
</reference>
<dbReference type="SMART" id="SM00335">
    <property type="entry name" value="ANX"/>
    <property type="match status" value="1"/>
</dbReference>